<keyword evidence="6" id="KW-1185">Reference proteome</keyword>
<dbReference type="PANTHER" id="PTHR44846:SF1">
    <property type="entry name" value="MANNOSYL-D-GLYCERATE TRANSPORT_METABOLISM SYSTEM REPRESSOR MNGR-RELATED"/>
    <property type="match status" value="1"/>
</dbReference>
<dbReference type="InterPro" id="IPR011663">
    <property type="entry name" value="UTRA"/>
</dbReference>
<dbReference type="PROSITE" id="PS50949">
    <property type="entry name" value="HTH_GNTR"/>
    <property type="match status" value="1"/>
</dbReference>
<evidence type="ECO:0000256" key="3">
    <source>
        <dbReference type="ARBA" id="ARBA00023163"/>
    </source>
</evidence>
<evidence type="ECO:0000313" key="5">
    <source>
        <dbReference type="EMBL" id="MBO1266797.1"/>
    </source>
</evidence>
<dbReference type="EMBL" id="JAFNLL010000004">
    <property type="protein sequence ID" value="MBO1266797.1"/>
    <property type="molecule type" value="Genomic_DNA"/>
</dbReference>
<dbReference type="RefSeq" id="WP_207614624.1">
    <property type="nucleotide sequence ID" value="NZ_JAFNLL010000004.1"/>
</dbReference>
<name>A0A939HF19_9MICC</name>
<protein>
    <submittedName>
        <fullName evidence="5">GntR family transcriptional regulator</fullName>
    </submittedName>
</protein>
<dbReference type="Proteomes" id="UP000664164">
    <property type="component" value="Unassembled WGS sequence"/>
</dbReference>
<keyword evidence="2" id="KW-0238">DNA-binding</keyword>
<comment type="caution">
    <text evidence="5">The sequence shown here is derived from an EMBL/GenBank/DDBJ whole genome shotgun (WGS) entry which is preliminary data.</text>
</comment>
<dbReference type="GO" id="GO:0003700">
    <property type="term" value="F:DNA-binding transcription factor activity"/>
    <property type="evidence" value="ECO:0007669"/>
    <property type="project" value="InterPro"/>
</dbReference>
<dbReference type="SMART" id="SM00345">
    <property type="entry name" value="HTH_GNTR"/>
    <property type="match status" value="1"/>
</dbReference>
<dbReference type="InterPro" id="IPR036390">
    <property type="entry name" value="WH_DNA-bd_sf"/>
</dbReference>
<dbReference type="PANTHER" id="PTHR44846">
    <property type="entry name" value="MANNOSYL-D-GLYCERATE TRANSPORT/METABOLISM SYSTEM REPRESSOR MNGR-RELATED"/>
    <property type="match status" value="1"/>
</dbReference>
<dbReference type="InterPro" id="IPR050679">
    <property type="entry name" value="Bact_HTH_transcr_reg"/>
</dbReference>
<keyword evidence="3" id="KW-0804">Transcription</keyword>
<dbReference type="Gene3D" id="3.40.1410.10">
    <property type="entry name" value="Chorismate lyase-like"/>
    <property type="match status" value="1"/>
</dbReference>
<dbReference type="CDD" id="cd07377">
    <property type="entry name" value="WHTH_GntR"/>
    <property type="match status" value="1"/>
</dbReference>
<dbReference type="InterPro" id="IPR036388">
    <property type="entry name" value="WH-like_DNA-bd_sf"/>
</dbReference>
<dbReference type="SMART" id="SM00866">
    <property type="entry name" value="UTRA"/>
    <property type="match status" value="1"/>
</dbReference>
<reference evidence="5" key="1">
    <citation type="submission" date="2021-03" db="EMBL/GenBank/DDBJ databases">
        <title>A new species, PO-11, isolated from a karst cave deposit.</title>
        <authorList>
            <person name="Zhaoxiaoyong W."/>
        </authorList>
    </citation>
    <scope>NUCLEOTIDE SEQUENCE</scope>
    <source>
        <strain evidence="5">PO-11</strain>
    </source>
</reference>
<dbReference type="SUPFAM" id="SSF46785">
    <property type="entry name" value="Winged helix' DNA-binding domain"/>
    <property type="match status" value="1"/>
</dbReference>
<dbReference type="InterPro" id="IPR028978">
    <property type="entry name" value="Chorismate_lyase_/UTRA_dom_sf"/>
</dbReference>
<evidence type="ECO:0000256" key="1">
    <source>
        <dbReference type="ARBA" id="ARBA00023015"/>
    </source>
</evidence>
<dbReference type="GO" id="GO:0045892">
    <property type="term" value="P:negative regulation of DNA-templated transcription"/>
    <property type="evidence" value="ECO:0007669"/>
    <property type="project" value="TreeGrafter"/>
</dbReference>
<keyword evidence="1" id="KW-0805">Transcription regulation</keyword>
<dbReference type="GO" id="GO:0003677">
    <property type="term" value="F:DNA binding"/>
    <property type="evidence" value="ECO:0007669"/>
    <property type="project" value="UniProtKB-KW"/>
</dbReference>
<dbReference type="AlphaFoldDB" id="A0A939HF19"/>
<gene>
    <name evidence="5" type="ORF">J1902_02170</name>
</gene>
<evidence type="ECO:0000313" key="6">
    <source>
        <dbReference type="Proteomes" id="UP000664164"/>
    </source>
</evidence>
<dbReference type="Gene3D" id="1.10.10.10">
    <property type="entry name" value="Winged helix-like DNA-binding domain superfamily/Winged helix DNA-binding domain"/>
    <property type="match status" value="1"/>
</dbReference>
<sequence>MDTRVDAASGAAGVLRRDSPVSVYQQLADALTERIGELDPGARLPTEEELMEKYAISRTTVRKAIQMLADKGLLVRRQGKGTFVMSQRPVPTLNRLAPFMESFTAAGIKTVKSLLEYRWIEKDSTVPPKLRSEDNLVLMVRRAYLSEGWPYALAEIFIPSQIGRHISRADVERNSIYQVIQDRAHIPLVRAEITVTMQQPPDHVAGMLDVHGFPMVPRLERTTLGASGDVLECTVTYFHPKGFEIRADVATDASSSYA</sequence>
<proteinExistence type="predicted"/>
<organism evidence="5 6">
    <name type="scientific">Arthrobacter cavernae</name>
    <dbReference type="NCBI Taxonomy" id="2817681"/>
    <lineage>
        <taxon>Bacteria</taxon>
        <taxon>Bacillati</taxon>
        <taxon>Actinomycetota</taxon>
        <taxon>Actinomycetes</taxon>
        <taxon>Micrococcales</taxon>
        <taxon>Micrococcaceae</taxon>
        <taxon>Arthrobacter</taxon>
    </lineage>
</organism>
<evidence type="ECO:0000256" key="2">
    <source>
        <dbReference type="ARBA" id="ARBA00023125"/>
    </source>
</evidence>
<dbReference type="SUPFAM" id="SSF64288">
    <property type="entry name" value="Chorismate lyase-like"/>
    <property type="match status" value="1"/>
</dbReference>
<dbReference type="Pfam" id="PF07702">
    <property type="entry name" value="UTRA"/>
    <property type="match status" value="1"/>
</dbReference>
<dbReference type="PRINTS" id="PR00035">
    <property type="entry name" value="HTHGNTR"/>
</dbReference>
<accession>A0A939HF19</accession>
<feature type="domain" description="HTH gntR-type" evidence="4">
    <location>
        <begin position="21"/>
        <end position="87"/>
    </location>
</feature>
<dbReference type="Pfam" id="PF00392">
    <property type="entry name" value="GntR"/>
    <property type="match status" value="1"/>
</dbReference>
<dbReference type="InterPro" id="IPR000524">
    <property type="entry name" value="Tscrpt_reg_HTH_GntR"/>
</dbReference>
<evidence type="ECO:0000259" key="4">
    <source>
        <dbReference type="PROSITE" id="PS50949"/>
    </source>
</evidence>